<name>X1QKG4_9ZZZZ</name>
<protein>
    <submittedName>
        <fullName evidence="1">Uncharacterized protein</fullName>
    </submittedName>
</protein>
<proteinExistence type="predicted"/>
<feature type="non-terminal residue" evidence="1">
    <location>
        <position position="1"/>
    </location>
</feature>
<organism evidence="1">
    <name type="scientific">marine sediment metagenome</name>
    <dbReference type="NCBI Taxonomy" id="412755"/>
    <lineage>
        <taxon>unclassified sequences</taxon>
        <taxon>metagenomes</taxon>
        <taxon>ecological metagenomes</taxon>
    </lineage>
</organism>
<gene>
    <name evidence="1" type="ORF">S06H3_39334</name>
</gene>
<evidence type="ECO:0000313" key="1">
    <source>
        <dbReference type="EMBL" id="GAI43764.1"/>
    </source>
</evidence>
<dbReference type="AlphaFoldDB" id="X1QKG4"/>
<sequence length="51" mass="5818">FKVIGIVCASKGSKLIAKAIEYPTRIHCFEFVRGTLIIYRQVQLTIEVRAH</sequence>
<reference evidence="1" key="1">
    <citation type="journal article" date="2014" name="Front. Microbiol.">
        <title>High frequency of phylogenetically diverse reductive dehalogenase-homologous genes in deep subseafloor sedimentary metagenomes.</title>
        <authorList>
            <person name="Kawai M."/>
            <person name="Futagami T."/>
            <person name="Toyoda A."/>
            <person name="Takaki Y."/>
            <person name="Nishi S."/>
            <person name="Hori S."/>
            <person name="Arai W."/>
            <person name="Tsubouchi T."/>
            <person name="Morono Y."/>
            <person name="Uchiyama I."/>
            <person name="Ito T."/>
            <person name="Fujiyama A."/>
            <person name="Inagaki F."/>
            <person name="Takami H."/>
        </authorList>
    </citation>
    <scope>NUCLEOTIDE SEQUENCE</scope>
    <source>
        <strain evidence="1">Expedition CK06-06</strain>
    </source>
</reference>
<comment type="caution">
    <text evidence="1">The sequence shown here is derived from an EMBL/GenBank/DDBJ whole genome shotgun (WGS) entry which is preliminary data.</text>
</comment>
<accession>X1QKG4</accession>
<dbReference type="EMBL" id="BARV01024053">
    <property type="protein sequence ID" value="GAI43764.1"/>
    <property type="molecule type" value="Genomic_DNA"/>
</dbReference>